<evidence type="ECO:0000259" key="9">
    <source>
        <dbReference type="SMART" id="SM00813"/>
    </source>
</evidence>
<dbReference type="InterPro" id="IPR010720">
    <property type="entry name" value="Alpha-L-AF_C"/>
</dbReference>
<feature type="domain" description="Alpha-L-arabinofuranosidase C-terminal" evidence="9">
    <location>
        <begin position="302"/>
        <end position="486"/>
    </location>
</feature>
<dbReference type="EC" id="3.2.1.55" evidence="5"/>
<evidence type="ECO:0000256" key="5">
    <source>
        <dbReference type="ARBA" id="ARBA00012670"/>
    </source>
</evidence>
<evidence type="ECO:0000256" key="4">
    <source>
        <dbReference type="ARBA" id="ARBA00011165"/>
    </source>
</evidence>
<dbReference type="AlphaFoldDB" id="A0A926QJL9"/>
<dbReference type="GO" id="GO:0000272">
    <property type="term" value="P:polysaccharide catabolic process"/>
    <property type="evidence" value="ECO:0007669"/>
    <property type="project" value="TreeGrafter"/>
</dbReference>
<evidence type="ECO:0000256" key="8">
    <source>
        <dbReference type="ARBA" id="ARBA00023295"/>
    </source>
</evidence>
<evidence type="ECO:0000256" key="1">
    <source>
        <dbReference type="ARBA" id="ARBA00001462"/>
    </source>
</evidence>
<comment type="caution">
    <text evidence="10">The sequence shown here is derived from an EMBL/GenBank/DDBJ whole genome shotgun (WGS) entry which is preliminary data.</text>
</comment>
<dbReference type="Proteomes" id="UP000650466">
    <property type="component" value="Unassembled WGS sequence"/>
</dbReference>
<dbReference type="SUPFAM" id="SSF51011">
    <property type="entry name" value="Glycosyl hydrolase domain"/>
    <property type="match status" value="1"/>
</dbReference>
<dbReference type="InterPro" id="IPR055235">
    <property type="entry name" value="ASD1_cat"/>
</dbReference>
<dbReference type="EMBL" id="JACVVD010000005">
    <property type="protein sequence ID" value="MBD0381866.1"/>
    <property type="molecule type" value="Genomic_DNA"/>
</dbReference>
<organism evidence="10 11">
    <name type="scientific">Paenibacillus sedimenti</name>
    <dbReference type="NCBI Taxonomy" id="2770274"/>
    <lineage>
        <taxon>Bacteria</taxon>
        <taxon>Bacillati</taxon>
        <taxon>Bacillota</taxon>
        <taxon>Bacilli</taxon>
        <taxon>Bacillales</taxon>
        <taxon>Paenibacillaceae</taxon>
        <taxon>Paenibacillus</taxon>
    </lineage>
</organism>
<dbReference type="GO" id="GO:0046373">
    <property type="term" value="P:L-arabinose metabolic process"/>
    <property type="evidence" value="ECO:0007669"/>
    <property type="project" value="InterPro"/>
</dbReference>
<evidence type="ECO:0000256" key="2">
    <source>
        <dbReference type="ARBA" id="ARBA00004881"/>
    </source>
</evidence>
<dbReference type="GO" id="GO:0046556">
    <property type="term" value="F:alpha-L-arabinofuranosidase activity"/>
    <property type="evidence" value="ECO:0007669"/>
    <property type="project" value="UniProtKB-EC"/>
</dbReference>
<sequence>MNRIIVNPKRVVGKVNPLIFGNFIENLDRCIYGGVYDPDSRNSDEDGFRKEVIEASKSMGISNVRFPGGCYAPFYHFEDGIGDKANRPLTRYKGYPASNHFGTDEFIKWCNKIGAEPFICVNMGTGTAEEAMNWVEYCNGKAGSRWADKRIANGSPEPYNVKYWALGNEISAPWELGYTETPQDYIKKAREFAMAMKFADPTIKLVFCGAHFPIDFPHDNWNRDILDALYDYIDYINIHDYIGNDYKDSVRDTWQEWGPVKTHYFLSEFMTLLEDAYRIMREDIRLINHKHNKFKTIGIALDEYNPWYRHEADHMVPFNVSDSLLVGSYFNIFVRNSDVATLSNMAQLVNTIPAMVTESGGTGFYRQGVSYVQEMFLANRDMTAVDVWNGGSTYQGSYYKEVQLLDTSASYDENNRTVILNIINRDHENHHTVDIGITDEQIDTISGQLFGDREIEAMNTFAEPARLRVKDFETTGSGVIELEPLSLYVLKIRLK</sequence>
<accession>A0A926QJL9</accession>
<comment type="similarity">
    <text evidence="3">Belongs to the glycosyl hydrolase 51 family.</text>
</comment>
<dbReference type="SUPFAM" id="SSF51445">
    <property type="entry name" value="(Trans)glycosidases"/>
    <property type="match status" value="1"/>
</dbReference>
<evidence type="ECO:0000256" key="7">
    <source>
        <dbReference type="ARBA" id="ARBA00023277"/>
    </source>
</evidence>
<evidence type="ECO:0000313" key="10">
    <source>
        <dbReference type="EMBL" id="MBD0381866.1"/>
    </source>
</evidence>
<dbReference type="Pfam" id="PF22848">
    <property type="entry name" value="ASD1_dom"/>
    <property type="match status" value="1"/>
</dbReference>
<dbReference type="PANTHER" id="PTHR43576:SF3">
    <property type="entry name" value="ALPHA-L-ARABINOFURANOSIDASE C"/>
    <property type="match status" value="1"/>
</dbReference>
<gene>
    <name evidence="10" type="ORF">ICC18_17205</name>
</gene>
<keyword evidence="6" id="KW-0378">Hydrolase</keyword>
<name>A0A926QJL9_9BACL</name>
<protein>
    <recommendedName>
        <fullName evidence="5">non-reducing end alpha-L-arabinofuranosidase</fullName>
        <ecNumber evidence="5">3.2.1.55</ecNumber>
    </recommendedName>
</protein>
<keyword evidence="11" id="KW-1185">Reference proteome</keyword>
<dbReference type="Gene3D" id="2.60.40.1180">
    <property type="entry name" value="Golgi alpha-mannosidase II"/>
    <property type="match status" value="1"/>
</dbReference>
<comment type="catalytic activity">
    <reaction evidence="1">
        <text>Hydrolysis of terminal non-reducing alpha-L-arabinofuranoside residues in alpha-L-arabinosides.</text>
        <dbReference type="EC" id="3.2.1.55"/>
    </reaction>
</comment>
<dbReference type="RefSeq" id="WP_188175648.1">
    <property type="nucleotide sequence ID" value="NZ_JACVVD010000005.1"/>
</dbReference>
<dbReference type="Pfam" id="PF06964">
    <property type="entry name" value="Alpha-L-AF_C"/>
    <property type="match status" value="1"/>
</dbReference>
<comment type="pathway">
    <text evidence="2">Glycan metabolism.</text>
</comment>
<dbReference type="Gene3D" id="3.20.20.80">
    <property type="entry name" value="Glycosidases"/>
    <property type="match status" value="1"/>
</dbReference>
<keyword evidence="7" id="KW-0119">Carbohydrate metabolism</keyword>
<keyword evidence="8" id="KW-0326">Glycosidase</keyword>
<reference evidence="10" key="1">
    <citation type="submission" date="2020-09" db="EMBL/GenBank/DDBJ databases">
        <title>Draft Genome Sequence of Paenibacillus sp. WST5.</title>
        <authorList>
            <person name="Bao Z."/>
        </authorList>
    </citation>
    <scope>NUCLEOTIDE SEQUENCE</scope>
    <source>
        <strain evidence="10">WST5</strain>
    </source>
</reference>
<dbReference type="SMART" id="SM00813">
    <property type="entry name" value="Alpha-L-AF_C"/>
    <property type="match status" value="1"/>
</dbReference>
<proteinExistence type="inferred from homology"/>
<dbReference type="InterPro" id="IPR013780">
    <property type="entry name" value="Glyco_hydro_b"/>
</dbReference>
<evidence type="ECO:0000256" key="3">
    <source>
        <dbReference type="ARBA" id="ARBA00007186"/>
    </source>
</evidence>
<dbReference type="PANTHER" id="PTHR43576">
    <property type="entry name" value="ALPHA-L-ARABINOFURANOSIDASE C-RELATED"/>
    <property type="match status" value="1"/>
</dbReference>
<comment type="subunit">
    <text evidence="4">Homohexamer; trimer of dimers.</text>
</comment>
<dbReference type="InterPro" id="IPR017853">
    <property type="entry name" value="GH"/>
</dbReference>
<evidence type="ECO:0000313" key="11">
    <source>
        <dbReference type="Proteomes" id="UP000650466"/>
    </source>
</evidence>
<evidence type="ECO:0000256" key="6">
    <source>
        <dbReference type="ARBA" id="ARBA00022801"/>
    </source>
</evidence>